<evidence type="ECO:0000313" key="3">
    <source>
        <dbReference type="EMBL" id="MBC1936524.1"/>
    </source>
</evidence>
<keyword evidence="3" id="KW-0808">Transferase</keyword>
<feature type="domain" description="Glycosyl transferase family 1" evidence="1">
    <location>
        <begin position="194"/>
        <end position="361"/>
    </location>
</feature>
<dbReference type="Pfam" id="PF00534">
    <property type="entry name" value="Glycos_transf_1"/>
    <property type="match status" value="1"/>
</dbReference>
<dbReference type="AlphaFoldDB" id="A0A7X0Y412"/>
<dbReference type="Pfam" id="PF13439">
    <property type="entry name" value="Glyco_transf_4"/>
    <property type="match status" value="1"/>
</dbReference>
<dbReference type="PANTHER" id="PTHR45871">
    <property type="entry name" value="N-ACETYLGLUCOSAMINYL-PHOSPHATIDYLINOSITOL BIOSYNTHETIC PROTEIN"/>
    <property type="match status" value="1"/>
</dbReference>
<reference evidence="3 4" key="1">
    <citation type="submission" date="2020-03" db="EMBL/GenBank/DDBJ databases">
        <title>Soil Listeria distribution.</title>
        <authorList>
            <person name="Liao J."/>
            <person name="Wiedmann M."/>
        </authorList>
    </citation>
    <scope>NUCLEOTIDE SEQUENCE [LARGE SCALE GENOMIC DNA]</scope>
    <source>
        <strain evidence="3 4">FSL L7-0741</strain>
    </source>
</reference>
<name>A0A7X0Y412_9LIST</name>
<dbReference type="SUPFAM" id="SSF53756">
    <property type="entry name" value="UDP-Glycosyltransferase/glycogen phosphorylase"/>
    <property type="match status" value="1"/>
</dbReference>
<proteinExistence type="predicted"/>
<dbReference type="EMBL" id="JAARWN010000007">
    <property type="protein sequence ID" value="MBC1936524.1"/>
    <property type="molecule type" value="Genomic_DNA"/>
</dbReference>
<organism evidence="3 4">
    <name type="scientific">Listeria grandensis</name>
    <dbReference type="NCBI Taxonomy" id="1494963"/>
    <lineage>
        <taxon>Bacteria</taxon>
        <taxon>Bacillati</taxon>
        <taxon>Bacillota</taxon>
        <taxon>Bacilli</taxon>
        <taxon>Bacillales</taxon>
        <taxon>Listeriaceae</taxon>
        <taxon>Listeria</taxon>
    </lineage>
</organism>
<dbReference type="InterPro" id="IPR001296">
    <property type="entry name" value="Glyco_trans_1"/>
</dbReference>
<evidence type="ECO:0000259" key="2">
    <source>
        <dbReference type="Pfam" id="PF13439"/>
    </source>
</evidence>
<dbReference type="PANTHER" id="PTHR45871:SF1">
    <property type="entry name" value="PHOSPHATIDYLINOSITOL N-ACETYLGLUCOSAMINYLTRANSFERASE SUBUNIT A"/>
    <property type="match status" value="1"/>
</dbReference>
<sequence>MMTTQKQRILMLSSDFLPNIGGVAAYVYELSKQLLKEGHEVIVLTKYDGFGVQTKEETLDGLRVIRVPFSPIKKVQDLEYVRRTRRIIKQLIAIEAIDIIHWHTLNKDSKVMRNIQFPSGAIVHTNHFVWFREMYRSGQFAKLQKMIPYTDHIISPSYEIEEMSRAVFPETGVTRIPNGVDPASFYPDQELRQKTRLEYGIPNDHTVVVTTNRMSEEKGMGYLIDAIPDLLQKHDKLSFFLAGDGPELQYFEKKIGASTGYNPRVHFLGRIKNTDILSVVNTGDIFLQTSLEEGCSISVLEAMACEKPIVATDIGGNPDIVRNGITGITILPKSSEAVAEGLEQLLSDPAKRALYGANGKKDIEDQLNWESLAKQVLTVYEKSLAKKLGQ</sequence>
<dbReference type="InterPro" id="IPR028098">
    <property type="entry name" value="Glyco_trans_4-like_N"/>
</dbReference>
<dbReference type="CDD" id="cd03801">
    <property type="entry name" value="GT4_PimA-like"/>
    <property type="match status" value="1"/>
</dbReference>
<protein>
    <submittedName>
        <fullName evidence="3">Glycosyltransferase family 4 protein</fullName>
    </submittedName>
</protein>
<gene>
    <name evidence="3" type="ORF">HCA69_09120</name>
</gene>
<evidence type="ECO:0000313" key="4">
    <source>
        <dbReference type="Proteomes" id="UP000535908"/>
    </source>
</evidence>
<dbReference type="Proteomes" id="UP000535908">
    <property type="component" value="Unassembled WGS sequence"/>
</dbReference>
<evidence type="ECO:0000259" key="1">
    <source>
        <dbReference type="Pfam" id="PF00534"/>
    </source>
</evidence>
<accession>A0A7X0Y412</accession>
<feature type="domain" description="Glycosyltransferase subfamily 4-like N-terminal" evidence="2">
    <location>
        <begin position="20"/>
        <end position="183"/>
    </location>
</feature>
<dbReference type="GO" id="GO:0016757">
    <property type="term" value="F:glycosyltransferase activity"/>
    <property type="evidence" value="ECO:0007669"/>
    <property type="project" value="InterPro"/>
</dbReference>
<dbReference type="Gene3D" id="3.40.50.2000">
    <property type="entry name" value="Glycogen Phosphorylase B"/>
    <property type="match status" value="2"/>
</dbReference>
<dbReference type="RefSeq" id="WP_185526115.1">
    <property type="nucleotide sequence ID" value="NZ_JAARWN010000007.1"/>
</dbReference>
<comment type="caution">
    <text evidence="3">The sequence shown here is derived from an EMBL/GenBank/DDBJ whole genome shotgun (WGS) entry which is preliminary data.</text>
</comment>